<dbReference type="Proteomes" id="UP001501116">
    <property type="component" value="Unassembled WGS sequence"/>
</dbReference>
<keyword evidence="3" id="KW-0731">Sigma factor</keyword>
<dbReference type="PANTHER" id="PTHR43133:SF8">
    <property type="entry name" value="RNA POLYMERASE SIGMA FACTOR HI_1459-RELATED"/>
    <property type="match status" value="1"/>
</dbReference>
<dbReference type="InterPro" id="IPR013325">
    <property type="entry name" value="RNA_pol_sigma_r2"/>
</dbReference>
<keyword evidence="4" id="KW-0238">DNA-binding</keyword>
<evidence type="ECO:0000313" key="8">
    <source>
        <dbReference type="Proteomes" id="UP001501116"/>
    </source>
</evidence>
<evidence type="ECO:0000256" key="1">
    <source>
        <dbReference type="ARBA" id="ARBA00010641"/>
    </source>
</evidence>
<sequence>MSDGANPSPNCARTARDLAAFRTFYRDHRARLVRYAEEIAPHHDYAAIADDALVALWRNWTAIEGNRLAWTRKVAHNLACSALRRTYELPIQPRERDQPLWGAVVTAEDHYEMRMTLQHANELSREQFLALLLPWFGCSPGEVAEELGVRPSTVRRYRATARRKLAAMRRRPLSGGGNR</sequence>
<protein>
    <recommendedName>
        <fullName evidence="6">RNA polymerase sigma factor 70 region 4 type 2 domain-containing protein</fullName>
    </recommendedName>
</protein>
<keyword evidence="5" id="KW-0804">Transcription</keyword>
<dbReference type="EMBL" id="BAAANN010000012">
    <property type="protein sequence ID" value="GAA1960812.1"/>
    <property type="molecule type" value="Genomic_DNA"/>
</dbReference>
<dbReference type="SUPFAM" id="SSF46894">
    <property type="entry name" value="C-terminal effector domain of the bipartite response regulators"/>
    <property type="match status" value="1"/>
</dbReference>
<dbReference type="InterPro" id="IPR036388">
    <property type="entry name" value="WH-like_DNA-bd_sf"/>
</dbReference>
<dbReference type="InterPro" id="IPR013249">
    <property type="entry name" value="RNA_pol_sigma70_r4_t2"/>
</dbReference>
<dbReference type="Gene3D" id="1.10.10.10">
    <property type="entry name" value="Winged helix-like DNA-binding domain superfamily/Winged helix DNA-binding domain"/>
    <property type="match status" value="1"/>
</dbReference>
<organism evidence="7 8">
    <name type="scientific">Amycolatopsis minnesotensis</name>
    <dbReference type="NCBI Taxonomy" id="337894"/>
    <lineage>
        <taxon>Bacteria</taxon>
        <taxon>Bacillati</taxon>
        <taxon>Actinomycetota</taxon>
        <taxon>Actinomycetes</taxon>
        <taxon>Pseudonocardiales</taxon>
        <taxon>Pseudonocardiaceae</taxon>
        <taxon>Amycolatopsis</taxon>
    </lineage>
</organism>
<evidence type="ECO:0000259" key="6">
    <source>
        <dbReference type="Pfam" id="PF08281"/>
    </source>
</evidence>
<evidence type="ECO:0000256" key="2">
    <source>
        <dbReference type="ARBA" id="ARBA00023015"/>
    </source>
</evidence>
<keyword evidence="2" id="KW-0805">Transcription regulation</keyword>
<evidence type="ECO:0000256" key="5">
    <source>
        <dbReference type="ARBA" id="ARBA00023163"/>
    </source>
</evidence>
<dbReference type="Pfam" id="PF08281">
    <property type="entry name" value="Sigma70_r4_2"/>
    <property type="match status" value="1"/>
</dbReference>
<proteinExistence type="inferred from homology"/>
<dbReference type="RefSeq" id="WP_344419033.1">
    <property type="nucleotide sequence ID" value="NZ_BAAANN010000012.1"/>
</dbReference>
<gene>
    <name evidence="7" type="ORF">GCM10009754_34350</name>
</gene>
<evidence type="ECO:0000313" key="7">
    <source>
        <dbReference type="EMBL" id="GAA1960812.1"/>
    </source>
</evidence>
<dbReference type="PANTHER" id="PTHR43133">
    <property type="entry name" value="RNA POLYMERASE ECF-TYPE SIGMA FACTO"/>
    <property type="match status" value="1"/>
</dbReference>
<comment type="caution">
    <text evidence="7">The sequence shown here is derived from an EMBL/GenBank/DDBJ whole genome shotgun (WGS) entry which is preliminary data.</text>
</comment>
<evidence type="ECO:0000256" key="3">
    <source>
        <dbReference type="ARBA" id="ARBA00023082"/>
    </source>
</evidence>
<evidence type="ECO:0000256" key="4">
    <source>
        <dbReference type="ARBA" id="ARBA00023125"/>
    </source>
</evidence>
<reference evidence="8" key="1">
    <citation type="journal article" date="2019" name="Int. J. Syst. Evol. Microbiol.">
        <title>The Global Catalogue of Microorganisms (GCM) 10K type strain sequencing project: providing services to taxonomists for standard genome sequencing and annotation.</title>
        <authorList>
            <consortium name="The Broad Institute Genomics Platform"/>
            <consortium name="The Broad Institute Genome Sequencing Center for Infectious Disease"/>
            <person name="Wu L."/>
            <person name="Ma J."/>
        </authorList>
    </citation>
    <scope>NUCLEOTIDE SEQUENCE [LARGE SCALE GENOMIC DNA]</scope>
    <source>
        <strain evidence="8">JCM 14545</strain>
    </source>
</reference>
<feature type="domain" description="RNA polymerase sigma factor 70 region 4 type 2" evidence="6">
    <location>
        <begin position="121"/>
        <end position="165"/>
    </location>
</feature>
<dbReference type="Gene3D" id="1.10.1740.10">
    <property type="match status" value="1"/>
</dbReference>
<dbReference type="InterPro" id="IPR039425">
    <property type="entry name" value="RNA_pol_sigma-70-like"/>
</dbReference>
<name>A0ABP5CAF8_9PSEU</name>
<keyword evidence="8" id="KW-1185">Reference proteome</keyword>
<comment type="similarity">
    <text evidence="1">Belongs to the sigma-70 factor family. ECF subfamily.</text>
</comment>
<accession>A0ABP5CAF8</accession>
<dbReference type="InterPro" id="IPR016032">
    <property type="entry name" value="Sig_transdc_resp-reg_C-effctor"/>
</dbReference>
<dbReference type="SUPFAM" id="SSF88946">
    <property type="entry name" value="Sigma2 domain of RNA polymerase sigma factors"/>
    <property type="match status" value="1"/>
</dbReference>